<dbReference type="OrthoDB" id="5427664at2759"/>
<keyword evidence="2" id="KW-1133">Transmembrane helix</keyword>
<reference evidence="3 4" key="1">
    <citation type="submission" date="2015-07" db="EMBL/GenBank/DDBJ databases">
        <title>Comparative genomics of the Sigatoka disease complex on banana suggests a link between parallel evolutionary changes in Pseudocercospora fijiensis and Pseudocercospora eumusae and increased virulence on the banana host.</title>
        <authorList>
            <person name="Chang T.-C."/>
            <person name="Salvucci A."/>
            <person name="Crous P.W."/>
            <person name="Stergiopoulos I."/>
        </authorList>
    </citation>
    <scope>NUCLEOTIDE SEQUENCE [LARGE SCALE GENOMIC DNA]</scope>
    <source>
        <strain evidence="3 4">CBS 116634</strain>
    </source>
</reference>
<comment type="caution">
    <text evidence="3">The sequence shown here is derived from an EMBL/GenBank/DDBJ whole genome shotgun (WGS) entry which is preliminary data.</text>
</comment>
<keyword evidence="4" id="KW-1185">Reference proteome</keyword>
<evidence type="ECO:0000256" key="1">
    <source>
        <dbReference type="SAM" id="MobiDB-lite"/>
    </source>
</evidence>
<evidence type="ECO:0000256" key="2">
    <source>
        <dbReference type="SAM" id="Phobius"/>
    </source>
</evidence>
<keyword evidence="2" id="KW-0472">Membrane</keyword>
<proteinExistence type="predicted"/>
<dbReference type="AlphaFoldDB" id="A0A139I9N5"/>
<accession>A0A139I9N5</accession>
<name>A0A139I9N5_9PEZI</name>
<feature type="transmembrane region" description="Helical" evidence="2">
    <location>
        <begin position="62"/>
        <end position="87"/>
    </location>
</feature>
<sequence length="169" mass="18450">MASYKTPPRTEQAAQRIELKAFLYSSKLFHMLVWLIHLATAGVSVAVFYVDYFAIGYATSGNWYLITIAIVVWTGGAPILVLCLAPWSRLGKYCKRDRERRESVTEISKKKCLALDTPGPVTHAQDQDTNASPGTAERRGSANSFAVRQTSPVSPTANGSVLPISQATS</sequence>
<feature type="transmembrane region" description="Helical" evidence="2">
    <location>
        <begin position="28"/>
        <end position="50"/>
    </location>
</feature>
<dbReference type="EMBL" id="LFZO01000199">
    <property type="protein sequence ID" value="KXT11447.1"/>
    <property type="molecule type" value="Genomic_DNA"/>
</dbReference>
<keyword evidence="2" id="KW-0812">Transmembrane</keyword>
<evidence type="ECO:0000313" key="3">
    <source>
        <dbReference type="EMBL" id="KXT11447.1"/>
    </source>
</evidence>
<gene>
    <name evidence="3" type="ORF">AC579_3296</name>
</gene>
<dbReference type="Proteomes" id="UP000073492">
    <property type="component" value="Unassembled WGS sequence"/>
</dbReference>
<organism evidence="3 4">
    <name type="scientific">Pseudocercospora musae</name>
    <dbReference type="NCBI Taxonomy" id="113226"/>
    <lineage>
        <taxon>Eukaryota</taxon>
        <taxon>Fungi</taxon>
        <taxon>Dikarya</taxon>
        <taxon>Ascomycota</taxon>
        <taxon>Pezizomycotina</taxon>
        <taxon>Dothideomycetes</taxon>
        <taxon>Dothideomycetidae</taxon>
        <taxon>Mycosphaerellales</taxon>
        <taxon>Mycosphaerellaceae</taxon>
        <taxon>Pseudocercospora</taxon>
    </lineage>
</organism>
<protein>
    <submittedName>
        <fullName evidence="3">Uncharacterized protein</fullName>
    </submittedName>
</protein>
<feature type="region of interest" description="Disordered" evidence="1">
    <location>
        <begin position="117"/>
        <end position="169"/>
    </location>
</feature>
<dbReference type="STRING" id="113226.A0A139I9N5"/>
<feature type="compositionally biased region" description="Polar residues" evidence="1">
    <location>
        <begin position="141"/>
        <end position="169"/>
    </location>
</feature>
<evidence type="ECO:0000313" key="4">
    <source>
        <dbReference type="Proteomes" id="UP000073492"/>
    </source>
</evidence>